<dbReference type="SMART" id="SM01036">
    <property type="entry name" value="BP28CT"/>
    <property type="match status" value="1"/>
</dbReference>
<dbReference type="GO" id="GO:0045943">
    <property type="term" value="P:positive regulation of transcription by RNA polymerase I"/>
    <property type="evidence" value="ECO:0007669"/>
    <property type="project" value="TreeGrafter"/>
</dbReference>
<reference evidence="10 11" key="1">
    <citation type="submission" date="2019-01" db="EMBL/GenBank/DDBJ databases">
        <title>Nuclear Genome Assembly of the Microalgal Biofuel strain Nannochloropsis salina CCMP1776.</title>
        <authorList>
            <person name="Hovde B."/>
        </authorList>
    </citation>
    <scope>NUCLEOTIDE SEQUENCE [LARGE SCALE GENOMIC DNA]</scope>
    <source>
        <strain evidence="10 11">CCMP1776</strain>
    </source>
</reference>
<evidence type="ECO:0000256" key="6">
    <source>
        <dbReference type="ARBA" id="ARBA00023274"/>
    </source>
</evidence>
<gene>
    <name evidence="10" type="ORF">NSK_006626</name>
</gene>
<dbReference type="EMBL" id="SDOX01000121">
    <property type="protein sequence ID" value="TFJ81958.1"/>
    <property type="molecule type" value="Genomic_DNA"/>
</dbReference>
<dbReference type="GO" id="GO:0034455">
    <property type="term" value="C:t-UTP complex"/>
    <property type="evidence" value="ECO:0007669"/>
    <property type="project" value="TreeGrafter"/>
</dbReference>
<evidence type="ECO:0000256" key="3">
    <source>
        <dbReference type="ARBA" id="ARBA00022517"/>
    </source>
</evidence>
<keyword evidence="6 7" id="KW-0687">Ribonucleoprotein</keyword>
<keyword evidence="11" id="KW-1185">Reference proteome</keyword>
<accession>A0A4D9D013</accession>
<keyword evidence="4 7" id="KW-0698">rRNA processing</keyword>
<protein>
    <recommendedName>
        <fullName evidence="7">HEAT repeat-containing protein 1</fullName>
    </recommendedName>
</protein>
<evidence type="ECO:0000313" key="11">
    <source>
        <dbReference type="Proteomes" id="UP000355283"/>
    </source>
</evidence>
<dbReference type="GO" id="GO:0032040">
    <property type="term" value="C:small-subunit processome"/>
    <property type="evidence" value="ECO:0007669"/>
    <property type="project" value="TreeGrafter"/>
</dbReference>
<feature type="domain" description="BP28 C-terminal" evidence="9">
    <location>
        <begin position="17"/>
        <end position="239"/>
    </location>
</feature>
<dbReference type="PANTHER" id="PTHR13457">
    <property type="entry name" value="BAP28"/>
    <property type="match status" value="1"/>
</dbReference>
<keyword evidence="3 7" id="KW-0690">Ribosome biogenesis</keyword>
<name>A0A4D9D013_9STRA</name>
<evidence type="ECO:0000256" key="1">
    <source>
        <dbReference type="ARBA" id="ARBA00004604"/>
    </source>
</evidence>
<dbReference type="InterPro" id="IPR040191">
    <property type="entry name" value="UTP10"/>
</dbReference>
<dbReference type="InterPro" id="IPR012954">
    <property type="entry name" value="BP28_C_dom"/>
</dbReference>
<dbReference type="OrthoDB" id="31183at2759"/>
<dbReference type="Proteomes" id="UP000355283">
    <property type="component" value="Unassembled WGS sequence"/>
</dbReference>
<feature type="region of interest" description="Disordered" evidence="8">
    <location>
        <begin position="187"/>
        <end position="212"/>
    </location>
</feature>
<dbReference type="GO" id="GO:0030515">
    <property type="term" value="F:snoRNA binding"/>
    <property type="evidence" value="ECO:0007669"/>
    <property type="project" value="TreeGrafter"/>
</dbReference>
<feature type="region of interest" description="Disordered" evidence="8">
    <location>
        <begin position="52"/>
        <end position="76"/>
    </location>
</feature>
<comment type="caution">
    <text evidence="10">The sequence shown here is derived from an EMBL/GenBank/DDBJ whole genome shotgun (WGS) entry which is preliminary data.</text>
</comment>
<dbReference type="AlphaFoldDB" id="A0A4D9D013"/>
<dbReference type="GO" id="GO:0000462">
    <property type="term" value="P:maturation of SSU-rRNA from tricistronic rRNA transcript (SSU-rRNA, 5.8S rRNA, LSU-rRNA)"/>
    <property type="evidence" value="ECO:0007669"/>
    <property type="project" value="TreeGrafter"/>
</dbReference>
<organism evidence="10 11">
    <name type="scientific">Nannochloropsis salina CCMP1776</name>
    <dbReference type="NCBI Taxonomy" id="1027361"/>
    <lineage>
        <taxon>Eukaryota</taxon>
        <taxon>Sar</taxon>
        <taxon>Stramenopiles</taxon>
        <taxon>Ochrophyta</taxon>
        <taxon>Eustigmatophyceae</taxon>
        <taxon>Eustigmatales</taxon>
        <taxon>Monodopsidaceae</taxon>
        <taxon>Microchloropsis</taxon>
        <taxon>Microchloropsis salina</taxon>
    </lineage>
</organism>
<evidence type="ECO:0000256" key="4">
    <source>
        <dbReference type="ARBA" id="ARBA00022552"/>
    </source>
</evidence>
<dbReference type="GO" id="GO:0030686">
    <property type="term" value="C:90S preribosome"/>
    <property type="evidence" value="ECO:0007669"/>
    <property type="project" value="TreeGrafter"/>
</dbReference>
<dbReference type="PANTHER" id="PTHR13457:SF1">
    <property type="entry name" value="HEAT REPEAT-CONTAINING PROTEIN 1"/>
    <property type="match status" value="1"/>
</dbReference>
<dbReference type="InterPro" id="IPR016024">
    <property type="entry name" value="ARM-type_fold"/>
</dbReference>
<evidence type="ECO:0000256" key="7">
    <source>
        <dbReference type="RuleBase" id="RU367065"/>
    </source>
</evidence>
<comment type="subcellular location">
    <subcellularLocation>
        <location evidence="1 7">Nucleus</location>
        <location evidence="1 7">Nucleolus</location>
    </subcellularLocation>
</comment>
<evidence type="ECO:0000256" key="2">
    <source>
        <dbReference type="ARBA" id="ARBA00010559"/>
    </source>
</evidence>
<comment type="similarity">
    <text evidence="2 7">Belongs to the HEATR1/UTP10 family.</text>
</comment>
<dbReference type="Pfam" id="PF08146">
    <property type="entry name" value="BP28CT"/>
    <property type="match status" value="1"/>
</dbReference>
<evidence type="ECO:0000256" key="8">
    <source>
        <dbReference type="SAM" id="MobiDB-lite"/>
    </source>
</evidence>
<comment type="function">
    <text evidence="7">Involved in nucleolar processing of pre-18S ribosomal RNA.</text>
</comment>
<evidence type="ECO:0000259" key="9">
    <source>
        <dbReference type="SMART" id="SM01036"/>
    </source>
</evidence>
<keyword evidence="5 7" id="KW-0539">Nucleus</keyword>
<dbReference type="SUPFAM" id="SSF48371">
    <property type="entry name" value="ARM repeat"/>
    <property type="match status" value="1"/>
</dbReference>
<proteinExistence type="inferred from homology"/>
<evidence type="ECO:0000313" key="10">
    <source>
        <dbReference type="EMBL" id="TFJ81958.1"/>
    </source>
</evidence>
<sequence>MLRLFRVVRRVIETQQREALLGGHGKGGGGVNVWTGFFLLAMDYRNHVGWTEGGKEGKRKRPRGEEGMLEGEGGDRARVEEVEEAVCESMLALVLRLNEEELRALFLRVAHWRKSGDGAREGGRRSRRLVFYRLLGYLVETLRSIFVPYFGYIWSDIQADLRLFSIPSSSSVPSSILAVHNGEVSKEKKKEKKRRREEEGATGVDRMEGGLEPEEKGPILITLILTALTKCFQCDDEGEEDGNFLTQTRFDAILPHLTGLITGLHSFLPPASSPSANSTYRALAEANLIPCLAYMALAAGKDVLWKPYHHQVLMQTRARAWEVRWVALRTLRETFVVVGEEYLAMLPESIAYLSELLEDEREEVVEECKNTIAYIEDLSGESLESYLA</sequence>
<evidence type="ECO:0000256" key="5">
    <source>
        <dbReference type="ARBA" id="ARBA00023242"/>
    </source>
</evidence>